<evidence type="ECO:0000313" key="8">
    <source>
        <dbReference type="EMBL" id="SDF59573.1"/>
    </source>
</evidence>
<evidence type="ECO:0000256" key="2">
    <source>
        <dbReference type="ARBA" id="ARBA00022475"/>
    </source>
</evidence>
<comment type="subcellular location">
    <subcellularLocation>
        <location evidence="1">Cell membrane</location>
        <topology evidence="1">Multi-pass membrane protein</topology>
    </subcellularLocation>
</comment>
<dbReference type="PANTHER" id="PTHR43124">
    <property type="entry name" value="PURINE EFFLUX PUMP PBUE"/>
    <property type="match status" value="1"/>
</dbReference>
<dbReference type="Pfam" id="PF07690">
    <property type="entry name" value="MFS_1"/>
    <property type="match status" value="1"/>
</dbReference>
<dbReference type="GO" id="GO:0022857">
    <property type="term" value="F:transmembrane transporter activity"/>
    <property type="evidence" value="ECO:0007669"/>
    <property type="project" value="InterPro"/>
</dbReference>
<evidence type="ECO:0000256" key="3">
    <source>
        <dbReference type="ARBA" id="ARBA00022692"/>
    </source>
</evidence>
<accession>A0A1G7MCU7</accession>
<evidence type="ECO:0000259" key="7">
    <source>
        <dbReference type="PROSITE" id="PS50850"/>
    </source>
</evidence>
<feature type="transmembrane region" description="Helical" evidence="6">
    <location>
        <begin position="197"/>
        <end position="215"/>
    </location>
</feature>
<dbReference type="Gene3D" id="1.20.1720.10">
    <property type="entry name" value="Multidrug resistance protein D"/>
    <property type="match status" value="1"/>
</dbReference>
<feature type="domain" description="Major facilitator superfamily (MFS) profile" evidence="7">
    <location>
        <begin position="1"/>
        <end position="375"/>
    </location>
</feature>
<feature type="transmembrane region" description="Helical" evidence="6">
    <location>
        <begin position="235"/>
        <end position="253"/>
    </location>
</feature>
<feature type="transmembrane region" description="Helical" evidence="6">
    <location>
        <begin position="354"/>
        <end position="373"/>
    </location>
</feature>
<dbReference type="STRING" id="659014.SAMN04487996_111226"/>
<feature type="transmembrane region" description="Helical" evidence="6">
    <location>
        <begin position="327"/>
        <end position="348"/>
    </location>
</feature>
<evidence type="ECO:0000256" key="6">
    <source>
        <dbReference type="SAM" id="Phobius"/>
    </source>
</evidence>
<dbReference type="EMBL" id="FNAN01000011">
    <property type="protein sequence ID" value="SDF59573.1"/>
    <property type="molecule type" value="Genomic_DNA"/>
</dbReference>
<feature type="transmembrane region" description="Helical" evidence="6">
    <location>
        <begin position="265"/>
        <end position="283"/>
    </location>
</feature>
<keyword evidence="4 6" id="KW-1133">Transmembrane helix</keyword>
<dbReference type="InterPro" id="IPR011701">
    <property type="entry name" value="MFS"/>
</dbReference>
<dbReference type="PROSITE" id="PS50850">
    <property type="entry name" value="MFS"/>
    <property type="match status" value="1"/>
</dbReference>
<dbReference type="InterPro" id="IPR020846">
    <property type="entry name" value="MFS_dom"/>
</dbReference>
<evidence type="ECO:0000256" key="1">
    <source>
        <dbReference type="ARBA" id="ARBA00004651"/>
    </source>
</evidence>
<organism evidence="8 9">
    <name type="scientific">Dyadobacter soli</name>
    <dbReference type="NCBI Taxonomy" id="659014"/>
    <lineage>
        <taxon>Bacteria</taxon>
        <taxon>Pseudomonadati</taxon>
        <taxon>Bacteroidota</taxon>
        <taxon>Cytophagia</taxon>
        <taxon>Cytophagales</taxon>
        <taxon>Spirosomataceae</taxon>
        <taxon>Dyadobacter</taxon>
    </lineage>
</organism>
<name>A0A1G7MCU7_9BACT</name>
<keyword evidence="9" id="KW-1185">Reference proteome</keyword>
<gene>
    <name evidence="8" type="ORF">SAMN04487996_111226</name>
</gene>
<evidence type="ECO:0000313" key="9">
    <source>
        <dbReference type="Proteomes" id="UP000198748"/>
    </source>
</evidence>
<feature type="transmembrane region" description="Helical" evidence="6">
    <location>
        <begin position="85"/>
        <end position="106"/>
    </location>
</feature>
<dbReference type="InterPro" id="IPR036259">
    <property type="entry name" value="MFS_trans_sf"/>
</dbReference>
<sequence>MILTAIGIDIMLPAFAEIRKHFSLEESTSGTPYIVTVFFAGQALQLVFGPLSDCYGRLPILRIGFALYIVAGLAAALSNSMPVMLVWRFVGGAGASAVFMTTIAVVRDHFSGDKMARTMSLIFTIFLFTPVVAPFLGAAILTWTSWKFVFLTPPIFAVIVAIWSLRMKESLPPSQHIKLNSRSLAISFSQVLSNRNFCRYTAVTTLLFGGISAYVSNSEFLVGSIYRKPGQFSVIFATVGIVMAAGALVNTWLAGQYGSRRVIRALILVYTIIAGILFLVTYLVPQPPIVAFFTGIALLLGINMSIEPNSSALAMKAVGEAAGTASSIYGTTFFFVGALIGSAISFFLKDTLLVMPLGYLLIGMFCTILVLTASEQET</sequence>
<proteinExistence type="predicted"/>
<feature type="transmembrane region" description="Helical" evidence="6">
    <location>
        <begin position="146"/>
        <end position="165"/>
    </location>
</feature>
<dbReference type="CDD" id="cd17320">
    <property type="entry name" value="MFS_MdfA_MDR_like"/>
    <property type="match status" value="1"/>
</dbReference>
<dbReference type="SUPFAM" id="SSF103473">
    <property type="entry name" value="MFS general substrate transporter"/>
    <property type="match status" value="1"/>
</dbReference>
<evidence type="ECO:0000256" key="5">
    <source>
        <dbReference type="ARBA" id="ARBA00023136"/>
    </source>
</evidence>
<feature type="transmembrane region" description="Helical" evidence="6">
    <location>
        <begin position="60"/>
        <end position="79"/>
    </location>
</feature>
<keyword evidence="2" id="KW-1003">Cell membrane</keyword>
<evidence type="ECO:0000256" key="4">
    <source>
        <dbReference type="ARBA" id="ARBA00022989"/>
    </source>
</evidence>
<dbReference type="AlphaFoldDB" id="A0A1G7MCU7"/>
<reference evidence="9" key="1">
    <citation type="submission" date="2016-10" db="EMBL/GenBank/DDBJ databases">
        <authorList>
            <person name="Varghese N."/>
            <person name="Submissions S."/>
        </authorList>
    </citation>
    <scope>NUCLEOTIDE SEQUENCE [LARGE SCALE GENOMIC DNA]</scope>
    <source>
        <strain evidence="9">DSM 25329</strain>
    </source>
</reference>
<protein>
    <submittedName>
        <fullName evidence="8">MFS transporter, DHA1 family, bicyclomycin/chloramphenicol resistance protein</fullName>
    </submittedName>
</protein>
<feature type="transmembrane region" description="Helical" evidence="6">
    <location>
        <begin position="118"/>
        <end position="140"/>
    </location>
</feature>
<dbReference type="InterPro" id="IPR050189">
    <property type="entry name" value="MFS_Efflux_Transporters"/>
</dbReference>
<dbReference type="Proteomes" id="UP000198748">
    <property type="component" value="Unassembled WGS sequence"/>
</dbReference>
<keyword evidence="5 6" id="KW-0472">Membrane</keyword>
<keyword evidence="3 6" id="KW-0812">Transmembrane</keyword>
<dbReference type="PANTHER" id="PTHR43124:SF3">
    <property type="entry name" value="CHLORAMPHENICOL EFFLUX PUMP RV0191"/>
    <property type="match status" value="1"/>
</dbReference>
<dbReference type="GO" id="GO:0005886">
    <property type="term" value="C:plasma membrane"/>
    <property type="evidence" value="ECO:0007669"/>
    <property type="project" value="UniProtKB-SubCell"/>
</dbReference>
<feature type="transmembrane region" description="Helical" evidence="6">
    <location>
        <begin position="32"/>
        <end position="48"/>
    </location>
</feature>
<feature type="transmembrane region" description="Helical" evidence="6">
    <location>
        <begin position="289"/>
        <end position="306"/>
    </location>
</feature>